<gene>
    <name evidence="2" type="ORF">SJAV_10270</name>
</gene>
<dbReference type="AlphaFoldDB" id="A0AAT9GQD8"/>
<evidence type="ECO:0000256" key="1">
    <source>
        <dbReference type="SAM" id="Phobius"/>
    </source>
</evidence>
<evidence type="ECO:0008006" key="3">
    <source>
        <dbReference type="Google" id="ProtNLM"/>
    </source>
</evidence>
<feature type="transmembrane region" description="Helical" evidence="1">
    <location>
        <begin position="42"/>
        <end position="68"/>
    </location>
</feature>
<feature type="transmembrane region" description="Helical" evidence="1">
    <location>
        <begin position="74"/>
        <end position="107"/>
    </location>
</feature>
<keyword evidence="1" id="KW-0472">Membrane</keyword>
<organism evidence="2">
    <name type="scientific">Sulfurisphaera javensis</name>
    <dbReference type="NCBI Taxonomy" id="2049879"/>
    <lineage>
        <taxon>Archaea</taxon>
        <taxon>Thermoproteota</taxon>
        <taxon>Thermoprotei</taxon>
        <taxon>Sulfolobales</taxon>
        <taxon>Sulfolobaceae</taxon>
        <taxon>Sulfurisphaera</taxon>
    </lineage>
</organism>
<dbReference type="GeneID" id="92353955"/>
<dbReference type="EMBL" id="AP031322">
    <property type="protein sequence ID" value="BFH73083.1"/>
    <property type="molecule type" value="Genomic_DNA"/>
</dbReference>
<proteinExistence type="predicted"/>
<dbReference type="KEGG" id="sjv:SJAV_10270"/>
<dbReference type="RefSeq" id="WP_369611255.1">
    <property type="nucleotide sequence ID" value="NZ_AP031322.1"/>
</dbReference>
<reference evidence="2" key="1">
    <citation type="submission" date="2024-03" db="EMBL/GenBank/DDBJ databases">
        <title>Complete genome sequence of Sulfurisphaera javensis strain KD-1.</title>
        <authorList>
            <person name="Sakai H."/>
            <person name="Nur N."/>
            <person name="Suwanto A."/>
            <person name="Kurosawa N."/>
        </authorList>
    </citation>
    <scope>NUCLEOTIDE SEQUENCE</scope>
    <source>
        <strain evidence="2">KD-1</strain>
    </source>
</reference>
<keyword evidence="1" id="KW-1133">Transmembrane helix</keyword>
<sequence length="112" mass="12451">METYQILGLIGSLLLIIVLIIPISFFYYHYSMMGYYGGMMGFGMFYGGFFFLFLPILAFILGIIGSLISDRTIAGVLLIIASIFSLTAMFFGIIPFILLLIAGIMALTYKKT</sequence>
<feature type="transmembrane region" description="Helical" evidence="1">
    <location>
        <begin position="6"/>
        <end position="30"/>
    </location>
</feature>
<accession>A0AAT9GQD8</accession>
<evidence type="ECO:0000313" key="2">
    <source>
        <dbReference type="EMBL" id="BFH73083.1"/>
    </source>
</evidence>
<name>A0AAT9GQD8_9CREN</name>
<protein>
    <recommendedName>
        <fullName evidence="3">DUF4064 domain-containing protein</fullName>
    </recommendedName>
</protein>
<keyword evidence="1" id="KW-0812">Transmembrane</keyword>